<evidence type="ECO:0000313" key="3">
    <source>
        <dbReference type="Proteomes" id="UP000001219"/>
    </source>
</evidence>
<dbReference type="AlphaFoldDB" id="D0L791"/>
<organism evidence="2 3">
    <name type="scientific">Gordonia bronchialis (strain ATCC 25592 / DSM 43247 / BCRC 13721 / JCM 3198 / KCTC 3076 / NBRC 16047 / NCTC 10667)</name>
    <name type="common">Rhodococcus bronchialis</name>
    <dbReference type="NCBI Taxonomy" id="526226"/>
    <lineage>
        <taxon>Bacteria</taxon>
        <taxon>Bacillati</taxon>
        <taxon>Actinomycetota</taxon>
        <taxon>Actinomycetes</taxon>
        <taxon>Mycobacteriales</taxon>
        <taxon>Gordoniaceae</taxon>
        <taxon>Gordonia</taxon>
    </lineage>
</organism>
<dbReference type="STRING" id="526226.Gbro_4547"/>
<keyword evidence="3" id="KW-1185">Reference proteome</keyword>
<reference evidence="2 3" key="2">
    <citation type="journal article" date="2010" name="Stand. Genomic Sci.">
        <title>Complete genome sequence of Gordonia bronchialis type strain (3410).</title>
        <authorList>
            <person name="Ivanova N."/>
            <person name="Sikorski J."/>
            <person name="Jando M."/>
            <person name="Lapidus A."/>
            <person name="Nolan M."/>
            <person name="Lucas S."/>
            <person name="Del Rio T.G."/>
            <person name="Tice H."/>
            <person name="Copeland A."/>
            <person name="Cheng J.F."/>
            <person name="Chen F."/>
            <person name="Bruce D."/>
            <person name="Goodwin L."/>
            <person name="Pitluck S."/>
            <person name="Mavromatis K."/>
            <person name="Ovchinnikova G."/>
            <person name="Pati A."/>
            <person name="Chen A."/>
            <person name="Palaniappan K."/>
            <person name="Land M."/>
            <person name="Hauser L."/>
            <person name="Chang Y.J."/>
            <person name="Jeffries C.D."/>
            <person name="Chain P."/>
            <person name="Saunders E."/>
            <person name="Han C."/>
            <person name="Detter J.C."/>
            <person name="Brettin T."/>
            <person name="Rohde M."/>
            <person name="Goker M."/>
            <person name="Bristow J."/>
            <person name="Eisen J.A."/>
            <person name="Markowitz V."/>
            <person name="Hugenholtz P."/>
            <person name="Klenk H.P."/>
            <person name="Kyrpides N.C."/>
        </authorList>
    </citation>
    <scope>NUCLEOTIDE SEQUENCE [LARGE SCALE GENOMIC DNA]</scope>
    <source>
        <strain evidence="3">ATCC 25592 / DSM 43247 / BCRC 13721 / JCM 3198 / KCTC 3076 / NBRC 16047 / NCTC 10667</strain>
    </source>
</reference>
<dbReference type="Proteomes" id="UP000001219">
    <property type="component" value="Chromosome"/>
</dbReference>
<accession>D0L791</accession>
<protein>
    <submittedName>
        <fullName evidence="2">Uncharacterized protein</fullName>
    </submittedName>
</protein>
<evidence type="ECO:0000256" key="1">
    <source>
        <dbReference type="SAM" id="MobiDB-lite"/>
    </source>
</evidence>
<dbReference type="EMBL" id="CP001802">
    <property type="protein sequence ID" value="ACY23680.1"/>
    <property type="molecule type" value="Genomic_DNA"/>
</dbReference>
<dbReference type="HOGENOM" id="CLU_2935026_0_0_11"/>
<evidence type="ECO:0000313" key="2">
    <source>
        <dbReference type="EMBL" id="ACY23680.1"/>
    </source>
</evidence>
<proteinExistence type="predicted"/>
<reference evidence="3" key="1">
    <citation type="submission" date="2009-10" db="EMBL/GenBank/DDBJ databases">
        <title>The complete chromosome of Gordonia bronchialis DSM 43247.</title>
        <authorList>
            <consortium name="US DOE Joint Genome Institute (JGI-PGF)"/>
            <person name="Lucas S."/>
            <person name="Copeland A."/>
            <person name="Lapidus A."/>
            <person name="Glavina del Rio T."/>
            <person name="Dalin E."/>
            <person name="Tice H."/>
            <person name="Bruce D."/>
            <person name="Goodwin L."/>
            <person name="Pitluck S."/>
            <person name="Kyrpides N."/>
            <person name="Mavromatis K."/>
            <person name="Ivanova N."/>
            <person name="Ovchinnikova G."/>
            <person name="Saunders E."/>
            <person name="Brettin T."/>
            <person name="Detter J.C."/>
            <person name="Han C."/>
            <person name="Larimer F."/>
            <person name="Land M."/>
            <person name="Hauser L."/>
            <person name="Markowitz V."/>
            <person name="Cheng J.-F."/>
            <person name="Hugenholtz P."/>
            <person name="Woyke T."/>
            <person name="Wu D."/>
            <person name="Jando M."/>
            <person name="Schneider S."/>
            <person name="Goeker M."/>
            <person name="Klenk H.-P."/>
            <person name="Eisen J.A."/>
        </authorList>
    </citation>
    <scope>NUCLEOTIDE SEQUENCE [LARGE SCALE GENOMIC DNA]</scope>
    <source>
        <strain evidence="3">ATCC 25592 / DSM 43247 / BCRC 13721 / JCM 3198 / KCTC 3076 / NBRC 16047 / NCTC 10667</strain>
    </source>
</reference>
<gene>
    <name evidence="2" type="ordered locus">Gbro_4547</name>
</gene>
<sequence length="60" mass="6074">MKVTAYLGALIVVCAIAFGIGYAWGPEVDTAPAHGNSHTVGDTGPTGGHQHDPDTGKEPS</sequence>
<feature type="region of interest" description="Disordered" evidence="1">
    <location>
        <begin position="29"/>
        <end position="60"/>
    </location>
</feature>
<feature type="compositionally biased region" description="Basic and acidic residues" evidence="1">
    <location>
        <begin position="49"/>
        <end position="60"/>
    </location>
</feature>
<dbReference type="KEGG" id="gbr:Gbro_4547"/>
<name>D0L791_GORB4</name>